<feature type="compositionally biased region" description="Acidic residues" evidence="5">
    <location>
        <begin position="171"/>
        <end position="180"/>
    </location>
</feature>
<evidence type="ECO:0000256" key="4">
    <source>
        <dbReference type="RuleBase" id="RU000612"/>
    </source>
</evidence>
<feature type="transmembrane region" description="Helical" evidence="6">
    <location>
        <begin position="6"/>
        <end position="24"/>
    </location>
</feature>
<gene>
    <name evidence="7" type="ORF">OVA965_LOCUS13574</name>
    <name evidence="8" type="ORF">TMI583_LOCUS13577</name>
</gene>
<dbReference type="Pfam" id="PF09772">
    <property type="entry name" value="Tmem26"/>
    <property type="match status" value="2"/>
</dbReference>
<dbReference type="Proteomes" id="UP000677228">
    <property type="component" value="Unassembled WGS sequence"/>
</dbReference>
<dbReference type="InterPro" id="IPR023096">
    <property type="entry name" value="G6P_Isomerase_C"/>
</dbReference>
<comment type="pathway">
    <text evidence="4">Carbohydrate degradation; glycolysis; D-glyceraldehyde 3-phosphate and glycerone phosphate from D-glucose: step 2/4.</text>
</comment>
<organism evidence="8 9">
    <name type="scientific">Didymodactylos carnosus</name>
    <dbReference type="NCBI Taxonomy" id="1234261"/>
    <lineage>
        <taxon>Eukaryota</taxon>
        <taxon>Metazoa</taxon>
        <taxon>Spiralia</taxon>
        <taxon>Gnathifera</taxon>
        <taxon>Rotifera</taxon>
        <taxon>Eurotatoria</taxon>
        <taxon>Bdelloidea</taxon>
        <taxon>Philodinida</taxon>
        <taxon>Philodinidae</taxon>
        <taxon>Didymodactylos</taxon>
    </lineage>
</organism>
<name>A0A8S2IM49_9BILA</name>
<keyword evidence="6" id="KW-0812">Transmembrane</keyword>
<accession>A0A8S2IM49</accession>
<comment type="caution">
    <text evidence="8">The sequence shown here is derived from an EMBL/GenBank/DDBJ whole genome shotgun (WGS) entry which is preliminary data.</text>
</comment>
<dbReference type="PANTHER" id="PTHR11469">
    <property type="entry name" value="GLUCOSE-6-PHOSPHATE ISOMERASE"/>
    <property type="match status" value="1"/>
</dbReference>
<sequence length="770" mass="88378">MGVEDTMDVELSFILFIILGRWILPRGKISHSALSQLLLVYLSLASDILDLLTLFNEKEIYLSNLMVYVVLSTFTICMFQFALNLTATRGRSFHAEFDQTEIEIVQPPPKQRQTGALLSKIIGAKQKQQQQQSSSSIRPLKTTNSMIQVTQVPILPKLRVNNKTIKRRDNDDDEMRDENEPERKKNYKRQSKIRSSSFGNQSGTIFKNGDTQEEEESPNVPKSLAATTTTSITSGSDPQIFRKQENEYSKGDIVSDESQNNQNRIVSNNSSMFQAADSMWTLPNKTNVLYPPMYHRQSITSLNSLNSWYRYTTSLSKPSSRKSIADSVKIFVKKRSKKFLRSEIWSILVTVTCQDGPFFAIRLIAILTFKVRSFLTYFFTFKNLLILVFQTYRVTAICLEQDEQEQEFEEKLDTMRRMSVAAIQLGIPLNQRGQGLSIHHGDLTTLQDDFNTTIINSNSNTSHPPRTASAIIKTPYWLSDYNERTGLTGEFPSDCVYVNNQQNENLLTDGNYGADFHVEHGYTLEKYAESNFRLPSKRTWSNTFARRGYNNSDKIWAFQNGPLKQPLLERLQENKDLNGERYAIFDPALKHPGTNGQHAFYQLIHEGTKTKLIPCDFIVPIETHNPIRNHIHHKILLANFLAQTKALMRGKTEKEVEDEFRKEGQDMKDNTLKYHKVFRGNRPTNSIILPHITLFTLGYLIALYEHKIFVQGVVWNINSFDQFRVELGKKLAKIILPELDKTKPVTAHDPSINGLLNFINTYRTWGSKES</sequence>
<keyword evidence="1 4" id="KW-0312">Gluconeogenesis</keyword>
<comment type="catalytic activity">
    <reaction evidence="4">
        <text>alpha-D-glucose 6-phosphate = beta-D-fructose 6-phosphate</text>
        <dbReference type="Rhea" id="RHEA:11816"/>
        <dbReference type="ChEBI" id="CHEBI:57634"/>
        <dbReference type="ChEBI" id="CHEBI:58225"/>
        <dbReference type="EC" id="5.3.1.9"/>
    </reaction>
</comment>
<keyword evidence="6" id="KW-0472">Membrane</keyword>
<dbReference type="SUPFAM" id="SSF53697">
    <property type="entry name" value="SIS domain"/>
    <property type="match status" value="1"/>
</dbReference>
<keyword evidence="3 4" id="KW-0413">Isomerase</keyword>
<dbReference type="InterPro" id="IPR019169">
    <property type="entry name" value="Transmembrane_26"/>
</dbReference>
<dbReference type="CDD" id="cd05016">
    <property type="entry name" value="SIS_PGI_2"/>
    <property type="match status" value="1"/>
</dbReference>
<keyword evidence="2 4" id="KW-0324">Glycolysis</keyword>
<dbReference type="PANTHER" id="PTHR11469:SF1">
    <property type="entry name" value="GLUCOSE-6-PHOSPHATE ISOMERASE"/>
    <property type="match status" value="1"/>
</dbReference>
<dbReference type="InterPro" id="IPR046348">
    <property type="entry name" value="SIS_dom_sf"/>
</dbReference>
<evidence type="ECO:0000256" key="3">
    <source>
        <dbReference type="ARBA" id="ARBA00023235"/>
    </source>
</evidence>
<dbReference type="GO" id="GO:0051156">
    <property type="term" value="P:glucose 6-phosphate metabolic process"/>
    <property type="evidence" value="ECO:0007669"/>
    <property type="project" value="TreeGrafter"/>
</dbReference>
<protein>
    <recommendedName>
        <fullName evidence="4">Glucose-6-phosphate isomerase</fullName>
        <ecNumber evidence="4">5.3.1.9</ecNumber>
    </recommendedName>
</protein>
<feature type="compositionally biased region" description="Low complexity" evidence="5">
    <location>
        <begin position="227"/>
        <end position="236"/>
    </location>
</feature>
<dbReference type="AlphaFoldDB" id="A0A8S2IM49"/>
<feature type="transmembrane region" description="Helical" evidence="6">
    <location>
        <begin position="61"/>
        <end position="83"/>
    </location>
</feature>
<dbReference type="PRINTS" id="PR00662">
    <property type="entry name" value="G6PISOMERASE"/>
</dbReference>
<evidence type="ECO:0000256" key="2">
    <source>
        <dbReference type="ARBA" id="ARBA00023152"/>
    </source>
</evidence>
<dbReference type="GO" id="GO:0048029">
    <property type="term" value="F:monosaccharide binding"/>
    <property type="evidence" value="ECO:0007669"/>
    <property type="project" value="TreeGrafter"/>
</dbReference>
<evidence type="ECO:0000256" key="1">
    <source>
        <dbReference type="ARBA" id="ARBA00022432"/>
    </source>
</evidence>
<evidence type="ECO:0000313" key="7">
    <source>
        <dbReference type="EMBL" id="CAF0980799.1"/>
    </source>
</evidence>
<evidence type="ECO:0000313" key="8">
    <source>
        <dbReference type="EMBL" id="CAF3751404.1"/>
    </source>
</evidence>
<evidence type="ECO:0000256" key="5">
    <source>
        <dbReference type="SAM" id="MobiDB-lite"/>
    </source>
</evidence>
<dbReference type="EMBL" id="CAJNOK010005677">
    <property type="protein sequence ID" value="CAF0980799.1"/>
    <property type="molecule type" value="Genomic_DNA"/>
</dbReference>
<reference evidence="8" key="1">
    <citation type="submission" date="2021-02" db="EMBL/GenBank/DDBJ databases">
        <authorList>
            <person name="Nowell W R."/>
        </authorList>
    </citation>
    <scope>NUCLEOTIDE SEQUENCE</scope>
</reference>
<evidence type="ECO:0000256" key="6">
    <source>
        <dbReference type="SAM" id="Phobius"/>
    </source>
</evidence>
<comment type="similarity">
    <text evidence="4">Belongs to the GPI family.</text>
</comment>
<keyword evidence="6" id="KW-1133">Transmembrane helix</keyword>
<dbReference type="GO" id="GO:0006094">
    <property type="term" value="P:gluconeogenesis"/>
    <property type="evidence" value="ECO:0007669"/>
    <property type="project" value="UniProtKB-KW"/>
</dbReference>
<dbReference type="Gene3D" id="3.40.50.10490">
    <property type="entry name" value="Glucose-6-phosphate isomerase like protein, domain 1"/>
    <property type="match status" value="1"/>
</dbReference>
<dbReference type="Proteomes" id="UP000682733">
    <property type="component" value="Unassembled WGS sequence"/>
</dbReference>
<feature type="compositionally biased region" description="Polar residues" evidence="5">
    <location>
        <begin position="193"/>
        <end position="205"/>
    </location>
</feature>
<dbReference type="GO" id="GO:0097367">
    <property type="term" value="F:carbohydrate derivative binding"/>
    <property type="evidence" value="ECO:0007669"/>
    <property type="project" value="InterPro"/>
</dbReference>
<dbReference type="InterPro" id="IPR035482">
    <property type="entry name" value="SIS_PGI_2"/>
</dbReference>
<dbReference type="GO" id="GO:0005829">
    <property type="term" value="C:cytosol"/>
    <property type="evidence" value="ECO:0007669"/>
    <property type="project" value="TreeGrafter"/>
</dbReference>
<dbReference type="GO" id="GO:0004347">
    <property type="term" value="F:glucose-6-phosphate isomerase activity"/>
    <property type="evidence" value="ECO:0007669"/>
    <property type="project" value="UniProtKB-EC"/>
</dbReference>
<dbReference type="EMBL" id="CAJOBA010005683">
    <property type="protein sequence ID" value="CAF3751404.1"/>
    <property type="molecule type" value="Genomic_DNA"/>
</dbReference>
<dbReference type="PROSITE" id="PS51463">
    <property type="entry name" value="P_GLUCOSE_ISOMERASE_3"/>
    <property type="match status" value="1"/>
</dbReference>
<dbReference type="GO" id="GO:0006096">
    <property type="term" value="P:glycolytic process"/>
    <property type="evidence" value="ECO:0007669"/>
    <property type="project" value="UniProtKB-KW"/>
</dbReference>
<dbReference type="Pfam" id="PF00342">
    <property type="entry name" value="PGI"/>
    <property type="match status" value="1"/>
</dbReference>
<dbReference type="Gene3D" id="1.10.1390.10">
    <property type="match status" value="1"/>
</dbReference>
<feature type="transmembrane region" description="Helical" evidence="6">
    <location>
        <begin position="36"/>
        <end position="55"/>
    </location>
</feature>
<dbReference type="InterPro" id="IPR001672">
    <property type="entry name" value="G6P_Isomerase"/>
</dbReference>
<evidence type="ECO:0000313" key="9">
    <source>
        <dbReference type="Proteomes" id="UP000682733"/>
    </source>
</evidence>
<feature type="region of interest" description="Disordered" evidence="5">
    <location>
        <begin position="160"/>
        <end position="242"/>
    </location>
</feature>
<dbReference type="EC" id="5.3.1.9" evidence="4"/>
<proteinExistence type="inferred from homology"/>